<keyword evidence="1" id="KW-1133">Transmembrane helix</keyword>
<dbReference type="Proteomes" id="UP000004477">
    <property type="component" value="Unassembled WGS sequence"/>
</dbReference>
<evidence type="ECO:0000313" key="2">
    <source>
        <dbReference type="EMBL" id="EFB36509.1"/>
    </source>
</evidence>
<evidence type="ECO:0000313" key="3">
    <source>
        <dbReference type="Proteomes" id="UP000004477"/>
    </source>
</evidence>
<reference evidence="2" key="1">
    <citation type="submission" date="2009-11" db="EMBL/GenBank/DDBJ databases">
        <authorList>
            <person name="Weinstock G."/>
            <person name="Sodergren E."/>
            <person name="Clifton S."/>
            <person name="Fulton L."/>
            <person name="Fulton B."/>
            <person name="Courtney L."/>
            <person name="Fronick C."/>
            <person name="Harrison M."/>
            <person name="Strong C."/>
            <person name="Farmer C."/>
            <person name="Delahaunty K."/>
            <person name="Markovic C."/>
            <person name="Hall O."/>
            <person name="Minx P."/>
            <person name="Tomlinson C."/>
            <person name="Mitreva M."/>
            <person name="Nelson J."/>
            <person name="Hou S."/>
            <person name="Wollam A."/>
            <person name="Pepin K.H."/>
            <person name="Johnson M."/>
            <person name="Bhonagiri V."/>
            <person name="Nash W.E."/>
            <person name="Warren W."/>
            <person name="Chinwalla A."/>
            <person name="Mardis E.R."/>
            <person name="Wilson R.K."/>
        </authorList>
    </citation>
    <scope>NUCLEOTIDE SEQUENCE [LARGE SCALE GENOMIC DNA]</scope>
    <source>
        <strain evidence="2">DSM 18205</strain>
    </source>
</reference>
<comment type="caution">
    <text evidence="2">The sequence shown here is derived from an EMBL/GenBank/DDBJ whole genome shotgun (WGS) entry which is preliminary data.</text>
</comment>
<evidence type="ECO:0000256" key="1">
    <source>
        <dbReference type="SAM" id="Phobius"/>
    </source>
</evidence>
<dbReference type="HOGENOM" id="CLU_2975466_0_0_10"/>
<sequence>MFLCRKVKIIIWNKQRFWGFFLVVYRKLPPFFILLFLILTGIMINKHYEIKKEVKFGA</sequence>
<dbReference type="AlphaFoldDB" id="D1P9K4"/>
<accession>D1P9K4</accession>
<name>D1P9K4_9BACT</name>
<organism evidence="2 3">
    <name type="scientific">Segatella copri DSM 18205</name>
    <dbReference type="NCBI Taxonomy" id="537011"/>
    <lineage>
        <taxon>Bacteria</taxon>
        <taxon>Pseudomonadati</taxon>
        <taxon>Bacteroidota</taxon>
        <taxon>Bacteroidia</taxon>
        <taxon>Bacteroidales</taxon>
        <taxon>Prevotellaceae</taxon>
        <taxon>Segatella</taxon>
    </lineage>
</organism>
<dbReference type="PaxDb" id="537011-PREVCOP_03887"/>
<keyword evidence="1" id="KW-0812">Transmembrane</keyword>
<feature type="transmembrane region" description="Helical" evidence="1">
    <location>
        <begin position="28"/>
        <end position="45"/>
    </location>
</feature>
<keyword evidence="1" id="KW-0472">Membrane</keyword>
<keyword evidence="3" id="KW-1185">Reference proteome</keyword>
<proteinExistence type="predicted"/>
<gene>
    <name evidence="2" type="ORF">PREVCOP_03887</name>
</gene>
<dbReference type="EMBL" id="ACBX02000005">
    <property type="protein sequence ID" value="EFB36509.1"/>
    <property type="molecule type" value="Genomic_DNA"/>
</dbReference>
<protein>
    <submittedName>
        <fullName evidence="2">Uncharacterized protein</fullName>
    </submittedName>
</protein>